<protein>
    <recommendedName>
        <fullName evidence="2">ATP-grasp domain-containing protein</fullName>
    </recommendedName>
</protein>
<dbReference type="EMBL" id="MUIE01000204">
    <property type="protein sequence ID" value="OQX34808.1"/>
    <property type="molecule type" value="Genomic_DNA"/>
</dbReference>
<name>A0A657PJZ3_9GAMM</name>
<dbReference type="PROSITE" id="PS50975">
    <property type="entry name" value="ATP_GRASP"/>
    <property type="match status" value="1"/>
</dbReference>
<evidence type="ECO:0000259" key="2">
    <source>
        <dbReference type="PROSITE" id="PS50975"/>
    </source>
</evidence>
<organism evidence="3 5">
    <name type="scientific">Candidatus Sedimenticola endophacoides</name>
    <dbReference type="NCBI Taxonomy" id="2548426"/>
    <lineage>
        <taxon>Bacteria</taxon>
        <taxon>Pseudomonadati</taxon>
        <taxon>Pseudomonadota</taxon>
        <taxon>Gammaproteobacteria</taxon>
        <taxon>Chromatiales</taxon>
        <taxon>Sedimenticolaceae</taxon>
        <taxon>Sedimenticola</taxon>
    </lineage>
</organism>
<evidence type="ECO:0000313" key="5">
    <source>
        <dbReference type="Proteomes" id="UP000243361"/>
    </source>
</evidence>
<dbReference type="Gene3D" id="3.30.470.20">
    <property type="entry name" value="ATP-grasp fold, B domain"/>
    <property type="match status" value="1"/>
</dbReference>
<evidence type="ECO:0000256" key="1">
    <source>
        <dbReference type="PROSITE-ProRule" id="PRU00409"/>
    </source>
</evidence>
<keyword evidence="1" id="KW-0547">Nucleotide-binding</keyword>
<dbReference type="Pfam" id="PF02655">
    <property type="entry name" value="ATP-grasp_3"/>
    <property type="match status" value="1"/>
</dbReference>
<accession>A0A657PJZ3</accession>
<evidence type="ECO:0000313" key="4">
    <source>
        <dbReference type="EMBL" id="PUE03228.1"/>
    </source>
</evidence>
<dbReference type="EMBL" id="PQCO01000164">
    <property type="protein sequence ID" value="PUE03228.1"/>
    <property type="molecule type" value="Genomic_DNA"/>
</dbReference>
<evidence type="ECO:0000313" key="3">
    <source>
        <dbReference type="EMBL" id="OQX34808.1"/>
    </source>
</evidence>
<comment type="caution">
    <text evidence="3">The sequence shown here is derived from an EMBL/GenBank/DDBJ whole genome shotgun (WGS) entry which is preliminary data.</text>
</comment>
<keyword evidence="5" id="KW-1185">Reference proteome</keyword>
<dbReference type="InterPro" id="IPR011761">
    <property type="entry name" value="ATP-grasp"/>
</dbReference>
<reference evidence="3 5" key="1">
    <citation type="submission" date="2017-02" db="EMBL/GenBank/DDBJ databases">
        <title>Novel co-symbiosis in the unique lucinid bivalve Phacoides pectinatus.</title>
        <authorList>
            <person name="Lim S.J."/>
            <person name="Davis B.G."/>
            <person name="Gill D.E."/>
            <person name="Engel A.S."/>
            <person name="Anderson L.C."/>
            <person name="Campbell B.J."/>
        </authorList>
    </citation>
    <scope>NUCLEOTIDE SEQUENCE [LARGE SCALE GENOMIC DNA]</scope>
    <source>
        <strain evidence="3">LUC13016_P6</strain>
    </source>
</reference>
<dbReference type="GO" id="GO:0046872">
    <property type="term" value="F:metal ion binding"/>
    <property type="evidence" value="ECO:0007669"/>
    <property type="project" value="InterPro"/>
</dbReference>
<dbReference type="SUPFAM" id="SSF56059">
    <property type="entry name" value="Glutathione synthetase ATP-binding domain-like"/>
    <property type="match status" value="1"/>
</dbReference>
<reference evidence="4 6" key="2">
    <citation type="submission" date="2018-01" db="EMBL/GenBank/DDBJ databases">
        <title>Novel co-symbiosis in the lucinid bivalve Phacoides pectinatus.</title>
        <authorList>
            <person name="Lim S.J."/>
            <person name="Davis B.G."/>
            <person name="Gill D.E."/>
            <person name="Engel A.S."/>
            <person name="Anderson L.C."/>
            <person name="Campbell B.J."/>
        </authorList>
    </citation>
    <scope>NUCLEOTIDE SEQUENCE [LARGE SCALE GENOMIC DNA]</scope>
    <source>
        <strain evidence="4">N3_P5</strain>
    </source>
</reference>
<dbReference type="Proteomes" id="UP000250928">
    <property type="component" value="Unassembled WGS sequence"/>
</dbReference>
<proteinExistence type="predicted"/>
<dbReference type="AlphaFoldDB" id="A0A657PJZ3"/>
<dbReference type="Proteomes" id="UP000243361">
    <property type="component" value="Unassembled WGS sequence"/>
</dbReference>
<gene>
    <name evidence="3" type="ORF">B0D84_03115</name>
    <name evidence="4" type="ORF">C3L24_04955</name>
</gene>
<evidence type="ECO:0000313" key="6">
    <source>
        <dbReference type="Proteomes" id="UP000250928"/>
    </source>
</evidence>
<dbReference type="GO" id="GO:0005524">
    <property type="term" value="F:ATP binding"/>
    <property type="evidence" value="ECO:0007669"/>
    <property type="project" value="UniProtKB-UniRule"/>
</dbReference>
<feature type="domain" description="ATP-grasp" evidence="2">
    <location>
        <begin position="44"/>
        <end position="225"/>
    </location>
</feature>
<dbReference type="InterPro" id="IPR003806">
    <property type="entry name" value="ATP-grasp_PylC-type"/>
</dbReference>
<sequence length="254" mass="28956">MSDLSGQDLVVPLELDDYEMLWSAPGVEGKSILPSRTLVGLCDDKFLLDESFSRNGFDDLRPGDPLMGRYPYVAKRRHGVSGDGVVIVTCRAQEKELADFLSREDVFTQRFLADRFEYAAHFVIYQGRLVFQQTVRHEMPVGGLVKGEAARTRRSRPVGPDPFVGRFMAFFEAIGYEGSACVDYKIEDGLPRIMEINPRIGGSLLRSINDYLDASLVALGMRQVRGRVMQGCVRQRRLWFRRARRVRCRYFKST</sequence>
<keyword evidence="1" id="KW-0067">ATP-binding</keyword>